<dbReference type="InterPro" id="IPR014571">
    <property type="entry name" value="UCP032620"/>
</dbReference>
<name>A0ABX0YDT8_9PSED</name>
<evidence type="ECO:0000313" key="2">
    <source>
        <dbReference type="EMBL" id="NJP01573.1"/>
    </source>
</evidence>
<dbReference type="Proteomes" id="UP000746535">
    <property type="component" value="Unassembled WGS sequence"/>
</dbReference>
<evidence type="ECO:0000259" key="1">
    <source>
        <dbReference type="Pfam" id="PF10137"/>
    </source>
</evidence>
<dbReference type="EMBL" id="JAAVJI010000006">
    <property type="protein sequence ID" value="NJP01573.1"/>
    <property type="molecule type" value="Genomic_DNA"/>
</dbReference>
<organism evidence="2 3">
    <name type="scientific">Pseudomonas quercus</name>
    <dbReference type="NCBI Taxonomy" id="2722792"/>
    <lineage>
        <taxon>Bacteria</taxon>
        <taxon>Pseudomonadati</taxon>
        <taxon>Pseudomonadota</taxon>
        <taxon>Gammaproteobacteria</taxon>
        <taxon>Pseudomonadales</taxon>
        <taxon>Pseudomonadaceae</taxon>
        <taxon>Pseudomonas</taxon>
    </lineage>
</organism>
<accession>A0ABX0YDT8</accession>
<protein>
    <submittedName>
        <fullName evidence="2">Nucleotide-binding protein</fullName>
    </submittedName>
</protein>
<proteinExistence type="predicted"/>
<reference evidence="2 3" key="1">
    <citation type="submission" date="2020-03" db="EMBL/GenBank/DDBJ databases">
        <authorList>
            <person name="Wang L."/>
            <person name="He N."/>
            <person name="Li Y."/>
            <person name="Fang Y."/>
            <person name="Zhang F."/>
        </authorList>
    </citation>
    <scope>NUCLEOTIDE SEQUENCE [LARGE SCALE GENOMIC DNA]</scope>
    <source>
        <strain evidence="3">hsmgli-8</strain>
    </source>
</reference>
<keyword evidence="3" id="KW-1185">Reference proteome</keyword>
<dbReference type="InterPro" id="IPR019302">
    <property type="entry name" value="CAP12/PCTIR_TIR_dom"/>
</dbReference>
<dbReference type="Pfam" id="PF10137">
    <property type="entry name" value="CAP12-PCTIR_TIR"/>
    <property type="match status" value="1"/>
</dbReference>
<sequence>MTSADVFERINNAILDLQNSQHQTYELPLRTLARALSDPSLALINSRLTAEVDLDELIAASGEARRGQAPQWPLDDEQRLGLVILLAQRMGDDPNFALNFGHAHFSNGSNKIIAGVHGFTGQVLAPFARDYKLYVQAQSKSLRPVQSSAPSNKVFIVHGHDEAALQGLARFIERLHLKPMVLREMPDQGQTIIEKFENESDVAFAVVLLTPDDVGGKAESTTATNARARQNVIFELGYFTGKLGRGKVMLLKKGNPEIPSDLFGVLYTEMDTHEAWQIKLVKEMKAAGLTPDTSSIF</sequence>
<dbReference type="RefSeq" id="WP_168084151.1">
    <property type="nucleotide sequence ID" value="NZ_JAAVJI010000006.1"/>
</dbReference>
<dbReference type="PIRSF" id="PIRSF032620">
    <property type="entry name" value="UCP032620"/>
    <property type="match status" value="1"/>
</dbReference>
<gene>
    <name evidence="2" type="ORF">HBH25_12005</name>
</gene>
<comment type="caution">
    <text evidence="2">The sequence shown here is derived from an EMBL/GenBank/DDBJ whole genome shotgun (WGS) entry which is preliminary data.</text>
</comment>
<feature type="domain" description="CD-NTase-associated protein 12/Pycsar effector protein TIR" evidence="1">
    <location>
        <begin position="153"/>
        <end position="271"/>
    </location>
</feature>
<evidence type="ECO:0000313" key="3">
    <source>
        <dbReference type="Proteomes" id="UP000746535"/>
    </source>
</evidence>